<dbReference type="RefSeq" id="WP_178618037.1">
    <property type="nucleotide sequence ID" value="NZ_JACRSS010000001.1"/>
</dbReference>
<dbReference type="GO" id="GO:0019120">
    <property type="term" value="F:hydrolase activity, acting on acid halide bonds, in C-halide compounds"/>
    <property type="evidence" value="ECO:0007669"/>
    <property type="project" value="InterPro"/>
</dbReference>
<dbReference type="InterPro" id="IPR023198">
    <property type="entry name" value="PGP-like_dom2"/>
</dbReference>
<dbReference type="InterPro" id="IPR036412">
    <property type="entry name" value="HAD-like_sf"/>
</dbReference>
<dbReference type="InterPro" id="IPR006439">
    <property type="entry name" value="HAD-SF_hydro_IA"/>
</dbReference>
<dbReference type="PANTHER" id="PTHR43316">
    <property type="entry name" value="HYDROLASE, HALOACID DELAHOGENASE-RELATED"/>
    <property type="match status" value="1"/>
</dbReference>
<dbReference type="NCBIfam" id="TIGR01428">
    <property type="entry name" value="HAD_type_II"/>
    <property type="match status" value="1"/>
</dbReference>
<dbReference type="SUPFAM" id="SSF56784">
    <property type="entry name" value="HAD-like"/>
    <property type="match status" value="1"/>
</dbReference>
<evidence type="ECO:0000256" key="1">
    <source>
        <dbReference type="ARBA" id="ARBA00008106"/>
    </source>
</evidence>
<dbReference type="InterPro" id="IPR006328">
    <property type="entry name" value="2-HAD"/>
</dbReference>
<evidence type="ECO:0000256" key="2">
    <source>
        <dbReference type="ARBA" id="ARBA00022801"/>
    </source>
</evidence>
<dbReference type="Pfam" id="PF00702">
    <property type="entry name" value="Hydrolase"/>
    <property type="match status" value="1"/>
</dbReference>
<sequence length="237" mass="27076">MDVSNVRIVIFDTFGTVVNWHESVVQEGEALGRAKGVSIDWHEFANVWREEGYIKVMYEVAQGLRPWEPVDVLHRRKLDELLDVYGLKLTEEETDHFNRLWHRLLPWPDVQEGLRRLKTKYSIGPFSNGDFRLLLNMAKGSGLPWDFILAGQQFQKFKPDPTIYEDAVELLGGRPEEVLMVAAHPSDLDGAHAIGCPTLYVPRPLEYGAVNNHVEPEAKYDHETVADFRELAARLGV</sequence>
<dbReference type="SFLD" id="SFLDS00003">
    <property type="entry name" value="Haloacid_Dehalogenase"/>
    <property type="match status" value="1"/>
</dbReference>
<dbReference type="PANTHER" id="PTHR43316:SF3">
    <property type="entry name" value="HALOACID DEHALOGENASE, TYPE II (AFU_ORTHOLOGUE AFUA_2G07750)-RELATED"/>
    <property type="match status" value="1"/>
</dbReference>
<evidence type="ECO:0000313" key="3">
    <source>
        <dbReference type="EMBL" id="MBC8537922.1"/>
    </source>
</evidence>
<proteinExistence type="inferred from homology"/>
<accession>A0A926DHK7</accession>
<reference evidence="3" key="1">
    <citation type="submission" date="2020-08" db="EMBL/GenBank/DDBJ databases">
        <title>Genome public.</title>
        <authorList>
            <person name="Liu C."/>
            <person name="Sun Q."/>
        </authorList>
    </citation>
    <scope>NUCLEOTIDE SEQUENCE</scope>
    <source>
        <strain evidence="3">NSJ-63</strain>
    </source>
</reference>
<dbReference type="EMBL" id="JACRSS010000001">
    <property type="protein sequence ID" value="MBC8537922.1"/>
    <property type="molecule type" value="Genomic_DNA"/>
</dbReference>
<dbReference type="Proteomes" id="UP000617951">
    <property type="component" value="Unassembled WGS sequence"/>
</dbReference>
<gene>
    <name evidence="3" type="ORF">H8693_03100</name>
</gene>
<organism evidence="3 4">
    <name type="scientific">Guopingia tenuis</name>
    <dbReference type="NCBI Taxonomy" id="2763656"/>
    <lineage>
        <taxon>Bacteria</taxon>
        <taxon>Bacillati</taxon>
        <taxon>Bacillota</taxon>
        <taxon>Clostridia</taxon>
        <taxon>Christensenellales</taxon>
        <taxon>Christensenellaceae</taxon>
        <taxon>Guopingia</taxon>
    </lineage>
</organism>
<comment type="similarity">
    <text evidence="1">Belongs to the HAD-like hydrolase superfamily. S-2-haloalkanoic acid dehalogenase family.</text>
</comment>
<dbReference type="NCBIfam" id="TIGR01493">
    <property type="entry name" value="HAD-SF-IA-v2"/>
    <property type="match status" value="1"/>
</dbReference>
<keyword evidence="2" id="KW-0378">Hydrolase</keyword>
<dbReference type="Gene3D" id="1.10.150.240">
    <property type="entry name" value="Putative phosphatase, domain 2"/>
    <property type="match status" value="1"/>
</dbReference>
<dbReference type="Gene3D" id="3.40.50.1000">
    <property type="entry name" value="HAD superfamily/HAD-like"/>
    <property type="match status" value="1"/>
</dbReference>
<protein>
    <submittedName>
        <fullName evidence="3">Haloacid dehalogenase type II</fullName>
    </submittedName>
</protein>
<evidence type="ECO:0000313" key="4">
    <source>
        <dbReference type="Proteomes" id="UP000617951"/>
    </source>
</evidence>
<comment type="caution">
    <text evidence="3">The sequence shown here is derived from an EMBL/GenBank/DDBJ whole genome shotgun (WGS) entry which is preliminary data.</text>
</comment>
<dbReference type="SFLD" id="SFLDG01129">
    <property type="entry name" value="C1.5:_HAD__Beta-PGM__Phosphata"/>
    <property type="match status" value="1"/>
</dbReference>
<dbReference type="PRINTS" id="PR00413">
    <property type="entry name" value="HADHALOGNASE"/>
</dbReference>
<name>A0A926DHK7_9FIRM</name>
<keyword evidence="4" id="KW-1185">Reference proteome</keyword>
<dbReference type="InterPro" id="IPR051540">
    <property type="entry name" value="S-2-haloacid_dehalogenase"/>
</dbReference>
<dbReference type="AlphaFoldDB" id="A0A926DHK7"/>
<dbReference type="InterPro" id="IPR023214">
    <property type="entry name" value="HAD_sf"/>
</dbReference>